<feature type="domain" description="Major facilitator superfamily (MFS) profile" evidence="9">
    <location>
        <begin position="121"/>
        <end position="596"/>
    </location>
</feature>
<comment type="similarity">
    <text evidence="2">Belongs to the major facilitator superfamily.</text>
</comment>
<evidence type="ECO:0000256" key="5">
    <source>
        <dbReference type="ARBA" id="ARBA00022989"/>
    </source>
</evidence>
<keyword evidence="4 8" id="KW-0812">Transmembrane</keyword>
<evidence type="ECO:0000259" key="9">
    <source>
        <dbReference type="PROSITE" id="PS50850"/>
    </source>
</evidence>
<keyword evidence="3" id="KW-0813">Transport</keyword>
<dbReference type="InterPro" id="IPR005828">
    <property type="entry name" value="MFS_sugar_transport-like"/>
</dbReference>
<gene>
    <name evidence="10" type="ORF">g.5120</name>
</gene>
<dbReference type="InterPro" id="IPR036259">
    <property type="entry name" value="MFS_trans_sf"/>
</dbReference>
<feature type="transmembrane region" description="Helical" evidence="8">
    <location>
        <begin position="121"/>
        <end position="146"/>
    </location>
</feature>
<feature type="compositionally biased region" description="Basic and acidic residues" evidence="7">
    <location>
        <begin position="1"/>
        <end position="16"/>
    </location>
</feature>
<feature type="transmembrane region" description="Helical" evidence="8">
    <location>
        <begin position="158"/>
        <end position="175"/>
    </location>
</feature>
<dbReference type="PANTHER" id="PTHR23511:SF38">
    <property type="entry name" value="SYNAPTIC VESICLE 2-RELATED PROTEIN-LIKE PROTEIN"/>
    <property type="match status" value="1"/>
</dbReference>
<feature type="transmembrane region" description="Helical" evidence="8">
    <location>
        <begin position="572"/>
        <end position="591"/>
    </location>
</feature>
<dbReference type="GO" id="GO:0022857">
    <property type="term" value="F:transmembrane transporter activity"/>
    <property type="evidence" value="ECO:0007669"/>
    <property type="project" value="InterPro"/>
</dbReference>
<feature type="non-terminal residue" evidence="10">
    <location>
        <position position="597"/>
    </location>
</feature>
<proteinExistence type="inferred from homology"/>
<keyword evidence="5 8" id="KW-1133">Transmembrane helix</keyword>
<dbReference type="Pfam" id="PF00083">
    <property type="entry name" value="Sugar_tr"/>
    <property type="match status" value="1"/>
</dbReference>
<evidence type="ECO:0000256" key="6">
    <source>
        <dbReference type="ARBA" id="ARBA00023136"/>
    </source>
</evidence>
<feature type="transmembrane region" description="Helical" evidence="8">
    <location>
        <begin position="245"/>
        <end position="267"/>
    </location>
</feature>
<feature type="transmembrane region" description="Helical" evidence="8">
    <location>
        <begin position="287"/>
        <end position="306"/>
    </location>
</feature>
<evidence type="ECO:0000313" key="10">
    <source>
        <dbReference type="EMBL" id="JAS69661.1"/>
    </source>
</evidence>
<protein>
    <recommendedName>
        <fullName evidence="9">Major facilitator superfamily (MFS) profile domain-containing protein</fullName>
    </recommendedName>
</protein>
<evidence type="ECO:0000256" key="3">
    <source>
        <dbReference type="ARBA" id="ARBA00022448"/>
    </source>
</evidence>
<feature type="transmembrane region" description="Helical" evidence="8">
    <location>
        <begin position="211"/>
        <end position="233"/>
    </location>
</feature>
<name>A0A1B6H4Q3_9HEMI</name>
<reference evidence="10" key="1">
    <citation type="submission" date="2015-11" db="EMBL/GenBank/DDBJ databases">
        <title>De novo transcriptome assembly of four potential Pierce s Disease insect vectors from Arizona vineyards.</title>
        <authorList>
            <person name="Tassone E.E."/>
        </authorList>
    </citation>
    <scope>NUCLEOTIDE SEQUENCE</scope>
</reference>
<organism evidence="10">
    <name type="scientific">Cuerna arida</name>
    <dbReference type="NCBI Taxonomy" id="1464854"/>
    <lineage>
        <taxon>Eukaryota</taxon>
        <taxon>Metazoa</taxon>
        <taxon>Ecdysozoa</taxon>
        <taxon>Arthropoda</taxon>
        <taxon>Hexapoda</taxon>
        <taxon>Insecta</taxon>
        <taxon>Pterygota</taxon>
        <taxon>Neoptera</taxon>
        <taxon>Paraneoptera</taxon>
        <taxon>Hemiptera</taxon>
        <taxon>Auchenorrhyncha</taxon>
        <taxon>Membracoidea</taxon>
        <taxon>Cicadellidae</taxon>
        <taxon>Cicadellinae</taxon>
        <taxon>Proconiini</taxon>
        <taxon>Cuerna</taxon>
    </lineage>
</organism>
<dbReference type="SUPFAM" id="SSF103473">
    <property type="entry name" value="MFS general substrate transporter"/>
    <property type="match status" value="1"/>
</dbReference>
<sequence>MPETSRGNEENVRRNINESVPTQPPPHPVQSFTSLRRNVSGASDNDAHLMFGALSKAVAENIIAGPHGALQPSQSFIPPERMSIASIQTVLMKITPSQEEEPIDFETAIEETGHGCFQYKLWILCGFVYACCSLSTTTLSLVLPAAQNDFNLKSVDKGVLNTAPLWGMVVGGYFWGHFADSRGRRFVLLWALSIDCVASFVSSLCQHYEPFYVLRIFNGFGIIGATSIVFAYLGEFLDDAHRDRYLARLELMWTVGIIALPVIGLAILPLKIEFGERGVFVYDSWRIFVFTCGIPSMIAALFVSMMPESPRFLLLQGKLTKTRDVLARMFVSNTGKRKEEFSVKVLSESAEAEHYYFQTVKNVPFCKRIKNLIWGILKQHADLFSGRSCFNIFITCYVDFGLISVYYTMMLWVPELLHRQKQYLDTHPGSSPSLCTTASIQAGEDQASSEIKLETFLHTIITCMACMPTTLMLLCLVELVSKKALLVGIMLSAAVPAACLVHVYSVFQAVTMLSLLKSLTNLAEAILFCTIVQIFPINTRGTALSLTVTVGRIGSVVGNVVFGVMIDKNCSYLFYGMGANLVLSGLACLLLPNMKRE</sequence>
<evidence type="ECO:0000256" key="1">
    <source>
        <dbReference type="ARBA" id="ARBA00004141"/>
    </source>
</evidence>
<accession>A0A1B6H4Q3</accession>
<dbReference type="EMBL" id="GECZ01000108">
    <property type="protein sequence ID" value="JAS69661.1"/>
    <property type="molecule type" value="Transcribed_RNA"/>
</dbReference>
<feature type="region of interest" description="Disordered" evidence="7">
    <location>
        <begin position="1"/>
        <end position="33"/>
    </location>
</feature>
<dbReference type="Gene3D" id="1.20.1250.20">
    <property type="entry name" value="MFS general substrate transporter like domains"/>
    <property type="match status" value="1"/>
</dbReference>
<dbReference type="PROSITE" id="PS50850">
    <property type="entry name" value="MFS"/>
    <property type="match status" value="1"/>
</dbReference>
<evidence type="ECO:0000256" key="2">
    <source>
        <dbReference type="ARBA" id="ARBA00008335"/>
    </source>
</evidence>
<feature type="transmembrane region" description="Helical" evidence="8">
    <location>
        <begin position="484"/>
        <end position="507"/>
    </location>
</feature>
<evidence type="ECO:0000256" key="4">
    <source>
        <dbReference type="ARBA" id="ARBA00022692"/>
    </source>
</evidence>
<feature type="transmembrane region" description="Helical" evidence="8">
    <location>
        <begin position="456"/>
        <end position="477"/>
    </location>
</feature>
<feature type="transmembrane region" description="Helical" evidence="8">
    <location>
        <begin position="544"/>
        <end position="566"/>
    </location>
</feature>
<dbReference type="AlphaFoldDB" id="A0A1B6H4Q3"/>
<feature type="transmembrane region" description="Helical" evidence="8">
    <location>
        <begin position="388"/>
        <end position="409"/>
    </location>
</feature>
<evidence type="ECO:0000256" key="7">
    <source>
        <dbReference type="SAM" id="MobiDB-lite"/>
    </source>
</evidence>
<evidence type="ECO:0000256" key="8">
    <source>
        <dbReference type="SAM" id="Phobius"/>
    </source>
</evidence>
<dbReference type="PANTHER" id="PTHR23511">
    <property type="entry name" value="SYNAPTIC VESICLE GLYCOPROTEIN 2"/>
    <property type="match status" value="1"/>
</dbReference>
<keyword evidence="6 8" id="KW-0472">Membrane</keyword>
<dbReference type="InterPro" id="IPR020846">
    <property type="entry name" value="MFS_dom"/>
</dbReference>
<feature type="transmembrane region" description="Helical" evidence="8">
    <location>
        <begin position="187"/>
        <end position="205"/>
    </location>
</feature>
<comment type="subcellular location">
    <subcellularLocation>
        <location evidence="1">Membrane</location>
        <topology evidence="1">Multi-pass membrane protein</topology>
    </subcellularLocation>
</comment>
<feature type="transmembrane region" description="Helical" evidence="8">
    <location>
        <begin position="519"/>
        <end position="537"/>
    </location>
</feature>
<dbReference type="GO" id="GO:0016020">
    <property type="term" value="C:membrane"/>
    <property type="evidence" value="ECO:0007669"/>
    <property type="project" value="UniProtKB-SubCell"/>
</dbReference>